<protein>
    <submittedName>
        <fullName evidence="1">Uncharacterized protein</fullName>
    </submittedName>
</protein>
<comment type="caution">
    <text evidence="1">The sequence shown here is derived from an EMBL/GenBank/DDBJ whole genome shotgun (WGS) entry which is preliminary data.</text>
</comment>
<gene>
    <name evidence="1" type="ORF">EDE11_108152</name>
</gene>
<name>A0ABY2CMD8_METMH</name>
<evidence type="ECO:0000313" key="1">
    <source>
        <dbReference type="EMBL" id="TCV84020.1"/>
    </source>
</evidence>
<organism evidence="1 2">
    <name type="scientific">Methylomonas methanica</name>
    <dbReference type="NCBI Taxonomy" id="421"/>
    <lineage>
        <taxon>Bacteria</taxon>
        <taxon>Pseudomonadati</taxon>
        <taxon>Pseudomonadota</taxon>
        <taxon>Gammaproteobacteria</taxon>
        <taxon>Methylococcales</taxon>
        <taxon>Methylococcaceae</taxon>
        <taxon>Methylomonas</taxon>
    </lineage>
</organism>
<dbReference type="EMBL" id="SMCN01000008">
    <property type="protein sequence ID" value="TCV84020.1"/>
    <property type="molecule type" value="Genomic_DNA"/>
</dbReference>
<reference evidence="1 2" key="1">
    <citation type="submission" date="2019-03" db="EMBL/GenBank/DDBJ databases">
        <title>Systems level insights into methane cycling in arid and semi-arid ecosystems.</title>
        <authorList>
            <person name="Kalyuzhnaya M."/>
        </authorList>
    </citation>
    <scope>NUCLEOTIDE SEQUENCE [LARGE SCALE GENOMIC DNA]</scope>
    <source>
        <strain evidence="1 2">S-1</strain>
    </source>
</reference>
<sequence length="60" mass="6726">MSSTMYTVTLPPRLLALAPKNYTARSVKDLLLNDSPQGHRNGVYDLHKTEKITLASIRDI</sequence>
<evidence type="ECO:0000313" key="2">
    <source>
        <dbReference type="Proteomes" id="UP000295649"/>
    </source>
</evidence>
<accession>A0ABY2CMD8</accession>
<proteinExistence type="predicted"/>
<dbReference type="Proteomes" id="UP000295649">
    <property type="component" value="Unassembled WGS sequence"/>
</dbReference>
<keyword evidence="2" id="KW-1185">Reference proteome</keyword>